<feature type="region of interest" description="Disordered" evidence="1">
    <location>
        <begin position="1"/>
        <end position="61"/>
    </location>
</feature>
<protein>
    <submittedName>
        <fullName evidence="2">Uncharacterized protein</fullName>
    </submittedName>
</protein>
<proteinExistence type="predicted"/>
<feature type="compositionally biased region" description="Basic and acidic residues" evidence="1">
    <location>
        <begin position="48"/>
        <end position="61"/>
    </location>
</feature>
<evidence type="ECO:0000256" key="1">
    <source>
        <dbReference type="SAM" id="MobiDB-lite"/>
    </source>
</evidence>
<keyword evidence="3" id="KW-1185">Reference proteome</keyword>
<gene>
    <name evidence="2" type="ORF">QWZ18_23095</name>
</gene>
<evidence type="ECO:0000313" key="2">
    <source>
        <dbReference type="EMBL" id="MDN3573497.1"/>
    </source>
</evidence>
<accession>A0ABT8AU57</accession>
<dbReference type="RefSeq" id="WP_238286015.1">
    <property type="nucleotide sequence ID" value="NZ_BPQS01000005.1"/>
</dbReference>
<name>A0ABT8AU57_9HYPH</name>
<sequence>MTNARTREPPDRETTPPEGEPARPGPAARIVSPSLTDEDPDVGLSQKGLDEDAVIRRETDI</sequence>
<comment type="caution">
    <text evidence="2">The sequence shown here is derived from an EMBL/GenBank/DDBJ whole genome shotgun (WGS) entry which is preliminary data.</text>
</comment>
<dbReference type="Proteomes" id="UP001244297">
    <property type="component" value="Unassembled WGS sequence"/>
</dbReference>
<feature type="compositionally biased region" description="Basic and acidic residues" evidence="1">
    <location>
        <begin position="1"/>
        <end position="15"/>
    </location>
</feature>
<evidence type="ECO:0000313" key="3">
    <source>
        <dbReference type="Proteomes" id="UP001244297"/>
    </source>
</evidence>
<reference evidence="3" key="1">
    <citation type="journal article" date="2019" name="Int. J. Syst. Evol. Microbiol.">
        <title>The Global Catalogue of Microorganisms (GCM) 10K type strain sequencing project: providing services to taxonomists for standard genome sequencing and annotation.</title>
        <authorList>
            <consortium name="The Broad Institute Genomics Platform"/>
            <consortium name="The Broad Institute Genome Sequencing Center for Infectious Disease"/>
            <person name="Wu L."/>
            <person name="Ma J."/>
        </authorList>
    </citation>
    <scope>NUCLEOTIDE SEQUENCE [LARGE SCALE GENOMIC DNA]</scope>
    <source>
        <strain evidence="3">CECT 7806</strain>
    </source>
</reference>
<dbReference type="EMBL" id="JAUFPT010000077">
    <property type="protein sequence ID" value="MDN3573497.1"/>
    <property type="molecule type" value="Genomic_DNA"/>
</dbReference>
<organism evidence="2 3">
    <name type="scientific">Methylobacterium longum</name>
    <dbReference type="NCBI Taxonomy" id="767694"/>
    <lineage>
        <taxon>Bacteria</taxon>
        <taxon>Pseudomonadati</taxon>
        <taxon>Pseudomonadota</taxon>
        <taxon>Alphaproteobacteria</taxon>
        <taxon>Hyphomicrobiales</taxon>
        <taxon>Methylobacteriaceae</taxon>
        <taxon>Methylobacterium</taxon>
    </lineage>
</organism>